<sequence>MAFEIRLATADDEAGLAELDLATWSSLSSPAPKPSPDAGWTFFDERTKPEQIHVAVSDQKIVGYVKLSREIDLPSTQHVRSIHGLAVYAHFRGFGIAKALMRVAEAQARAEGATKLTLRVLGHNEPARGLYESLGYETEGVLRDLFKLDDSYIDDIVMALDLTAAVS</sequence>
<dbReference type="InterPro" id="IPR016181">
    <property type="entry name" value="Acyl_CoA_acyltransferase"/>
</dbReference>
<dbReference type="CDD" id="cd04301">
    <property type="entry name" value="NAT_SF"/>
    <property type="match status" value="1"/>
</dbReference>
<reference evidence="4" key="1">
    <citation type="submission" date="2020-05" db="EMBL/GenBank/DDBJ databases">
        <authorList>
            <person name="Chiriac C."/>
            <person name="Salcher M."/>
            <person name="Ghai R."/>
            <person name="Kavagutti S V."/>
        </authorList>
    </citation>
    <scope>NUCLEOTIDE SEQUENCE</scope>
</reference>
<dbReference type="InterPro" id="IPR000182">
    <property type="entry name" value="GNAT_dom"/>
</dbReference>
<dbReference type="EMBL" id="CAEZXP010000001">
    <property type="protein sequence ID" value="CAB4692744.1"/>
    <property type="molecule type" value="Genomic_DNA"/>
</dbReference>
<feature type="domain" description="N-acetyltransferase" evidence="3">
    <location>
        <begin position="3"/>
        <end position="163"/>
    </location>
</feature>
<evidence type="ECO:0000256" key="2">
    <source>
        <dbReference type="ARBA" id="ARBA00023315"/>
    </source>
</evidence>
<protein>
    <submittedName>
        <fullName evidence="4">Unannotated protein</fullName>
    </submittedName>
</protein>
<evidence type="ECO:0000256" key="1">
    <source>
        <dbReference type="ARBA" id="ARBA00022679"/>
    </source>
</evidence>
<gene>
    <name evidence="4" type="ORF">UFOPK2399_00836</name>
</gene>
<dbReference type="PANTHER" id="PTHR43877:SF2">
    <property type="entry name" value="AMINOALKYLPHOSPHONATE N-ACETYLTRANSFERASE-RELATED"/>
    <property type="match status" value="1"/>
</dbReference>
<evidence type="ECO:0000313" key="4">
    <source>
        <dbReference type="EMBL" id="CAB4692744.1"/>
    </source>
</evidence>
<accession>A0A6J6P8Y7</accession>
<dbReference type="Pfam" id="PF00583">
    <property type="entry name" value="Acetyltransf_1"/>
    <property type="match status" value="1"/>
</dbReference>
<dbReference type="SUPFAM" id="SSF55729">
    <property type="entry name" value="Acyl-CoA N-acyltransferases (Nat)"/>
    <property type="match status" value="1"/>
</dbReference>
<dbReference type="PROSITE" id="PS51186">
    <property type="entry name" value="GNAT"/>
    <property type="match status" value="1"/>
</dbReference>
<organism evidence="4">
    <name type="scientific">freshwater metagenome</name>
    <dbReference type="NCBI Taxonomy" id="449393"/>
    <lineage>
        <taxon>unclassified sequences</taxon>
        <taxon>metagenomes</taxon>
        <taxon>ecological metagenomes</taxon>
    </lineage>
</organism>
<dbReference type="AlphaFoldDB" id="A0A6J6P8Y7"/>
<dbReference type="PANTHER" id="PTHR43877">
    <property type="entry name" value="AMINOALKYLPHOSPHONATE N-ACETYLTRANSFERASE-RELATED-RELATED"/>
    <property type="match status" value="1"/>
</dbReference>
<name>A0A6J6P8Y7_9ZZZZ</name>
<keyword evidence="2" id="KW-0012">Acyltransferase</keyword>
<keyword evidence="1" id="KW-0808">Transferase</keyword>
<dbReference type="Gene3D" id="3.40.630.30">
    <property type="match status" value="1"/>
</dbReference>
<evidence type="ECO:0000259" key="3">
    <source>
        <dbReference type="PROSITE" id="PS51186"/>
    </source>
</evidence>
<proteinExistence type="predicted"/>
<dbReference type="GO" id="GO:0016747">
    <property type="term" value="F:acyltransferase activity, transferring groups other than amino-acyl groups"/>
    <property type="evidence" value="ECO:0007669"/>
    <property type="project" value="InterPro"/>
</dbReference>
<dbReference type="InterPro" id="IPR050832">
    <property type="entry name" value="Bact_Acetyltransf"/>
</dbReference>